<dbReference type="InterPro" id="IPR014762">
    <property type="entry name" value="DNA_mismatch_repair_CS"/>
</dbReference>
<dbReference type="Gene3D" id="3.30.1370.100">
    <property type="entry name" value="MutL, C-terminal domain, regulatory subdomain"/>
    <property type="match status" value="1"/>
</dbReference>
<dbReference type="GO" id="GO:0032300">
    <property type="term" value="C:mismatch repair complex"/>
    <property type="evidence" value="ECO:0007669"/>
    <property type="project" value="InterPro"/>
</dbReference>
<dbReference type="PROSITE" id="PS00058">
    <property type="entry name" value="DNA_MISMATCH_REPAIR_1"/>
    <property type="match status" value="1"/>
</dbReference>
<reference evidence="8 9" key="1">
    <citation type="submission" date="2017-01" db="EMBL/GenBank/DDBJ databases">
        <authorList>
            <person name="Mah S.A."/>
            <person name="Swanson W.J."/>
            <person name="Moy G.W."/>
            <person name="Vacquier V.D."/>
        </authorList>
    </citation>
    <scope>NUCLEOTIDE SEQUENCE [LARGE SCALE GENOMIC DNA]</scope>
    <source>
        <strain evidence="8 9">M9</strain>
    </source>
</reference>
<keyword evidence="9" id="KW-1185">Reference proteome</keyword>
<dbReference type="AlphaFoldDB" id="A0A1R3W6A7"/>
<dbReference type="InterPro" id="IPR042120">
    <property type="entry name" value="MutL_C_dimsub"/>
</dbReference>
<dbReference type="InterPro" id="IPR014721">
    <property type="entry name" value="Ribsml_uS5_D2-typ_fold_subgr"/>
</dbReference>
<dbReference type="NCBIfam" id="NF000949">
    <property type="entry name" value="PRK00095.1-2"/>
    <property type="match status" value="1"/>
</dbReference>
<dbReference type="Gene3D" id="3.30.565.10">
    <property type="entry name" value="Histidine kinase-like ATPase, C-terminal domain"/>
    <property type="match status" value="1"/>
</dbReference>
<dbReference type="FunFam" id="3.30.230.10:FF:000013">
    <property type="entry name" value="DNA mismatch repair endonuclease MutL"/>
    <property type="match status" value="1"/>
</dbReference>
<dbReference type="GO" id="GO:0016887">
    <property type="term" value="F:ATP hydrolysis activity"/>
    <property type="evidence" value="ECO:0007669"/>
    <property type="project" value="InterPro"/>
</dbReference>
<evidence type="ECO:0000256" key="5">
    <source>
        <dbReference type="HAMAP-Rule" id="MF_00149"/>
    </source>
</evidence>
<dbReference type="SUPFAM" id="SSF118116">
    <property type="entry name" value="DNA mismatch repair protein MutL"/>
    <property type="match status" value="1"/>
</dbReference>
<evidence type="ECO:0000256" key="2">
    <source>
        <dbReference type="ARBA" id="ARBA00021975"/>
    </source>
</evidence>
<dbReference type="Gene3D" id="3.30.1540.20">
    <property type="entry name" value="MutL, C-terminal domain, dimerisation subdomain"/>
    <property type="match status" value="1"/>
</dbReference>
<dbReference type="InterPro" id="IPR013507">
    <property type="entry name" value="DNA_mismatch_S5_2-like"/>
</dbReference>
<dbReference type="Gene3D" id="3.30.230.10">
    <property type="match status" value="1"/>
</dbReference>
<dbReference type="Pfam" id="PF13589">
    <property type="entry name" value="HATPase_c_3"/>
    <property type="match status" value="1"/>
</dbReference>
<keyword evidence="3 5" id="KW-0227">DNA damage</keyword>
<evidence type="ECO:0000313" key="9">
    <source>
        <dbReference type="Proteomes" id="UP000223759"/>
    </source>
</evidence>
<feature type="domain" description="MutL C-terminal dimerisation" evidence="6">
    <location>
        <begin position="432"/>
        <end position="575"/>
    </location>
</feature>
<dbReference type="HAMAP" id="MF_00149">
    <property type="entry name" value="DNA_mis_repair"/>
    <property type="match status" value="1"/>
</dbReference>
<gene>
    <name evidence="5" type="primary">mutL</name>
    <name evidence="8" type="ORF">SAMN05216526_1616</name>
</gene>
<evidence type="ECO:0000259" key="6">
    <source>
        <dbReference type="SMART" id="SM00853"/>
    </source>
</evidence>
<dbReference type="EMBL" id="FTPK01000003">
    <property type="protein sequence ID" value="SIT72298.1"/>
    <property type="molecule type" value="Genomic_DNA"/>
</dbReference>
<feature type="domain" description="DNA mismatch repair protein S5" evidence="7">
    <location>
        <begin position="220"/>
        <end position="338"/>
    </location>
</feature>
<dbReference type="GO" id="GO:0030983">
    <property type="term" value="F:mismatched DNA binding"/>
    <property type="evidence" value="ECO:0007669"/>
    <property type="project" value="InterPro"/>
</dbReference>
<dbReference type="CDD" id="cd03482">
    <property type="entry name" value="MutL_Trans_MutL"/>
    <property type="match status" value="1"/>
</dbReference>
<dbReference type="GO" id="GO:0005524">
    <property type="term" value="F:ATP binding"/>
    <property type="evidence" value="ECO:0007669"/>
    <property type="project" value="InterPro"/>
</dbReference>
<dbReference type="InterPro" id="IPR020667">
    <property type="entry name" value="DNA_mismatch_repair_MutL"/>
</dbReference>
<dbReference type="InterPro" id="IPR038973">
    <property type="entry name" value="MutL/Mlh/Pms-like"/>
</dbReference>
<evidence type="ECO:0000256" key="3">
    <source>
        <dbReference type="ARBA" id="ARBA00022763"/>
    </source>
</evidence>
<keyword evidence="4 5" id="KW-0234">DNA repair</keyword>
<dbReference type="STRING" id="233100.SAMN05216526_1616"/>
<dbReference type="GO" id="GO:0006298">
    <property type="term" value="P:mismatch repair"/>
    <property type="evidence" value="ECO:0007669"/>
    <property type="project" value="UniProtKB-UniRule"/>
</dbReference>
<name>A0A1R3W6A7_9GAMM</name>
<dbReference type="PANTHER" id="PTHR10073">
    <property type="entry name" value="DNA MISMATCH REPAIR PROTEIN MLH, PMS, MUTL"/>
    <property type="match status" value="1"/>
</dbReference>
<proteinExistence type="inferred from homology"/>
<protein>
    <recommendedName>
        <fullName evidence="2 5">DNA mismatch repair protein MutL</fullName>
    </recommendedName>
</protein>
<evidence type="ECO:0000259" key="7">
    <source>
        <dbReference type="SMART" id="SM01340"/>
    </source>
</evidence>
<dbReference type="Pfam" id="PF08676">
    <property type="entry name" value="MutL_C"/>
    <property type="match status" value="1"/>
</dbReference>
<dbReference type="NCBIfam" id="TIGR00585">
    <property type="entry name" value="mutl"/>
    <property type="match status" value="1"/>
</dbReference>
<dbReference type="GO" id="GO:0140664">
    <property type="term" value="F:ATP-dependent DNA damage sensor activity"/>
    <property type="evidence" value="ECO:0007669"/>
    <property type="project" value="InterPro"/>
</dbReference>
<sequence length="619" mass="67658">MWPRYHGAVSIQQLPSLLINQIAAGEVVERPASVLKELLENSLDAGATRLWVDIDQGGLQRIRVRDNGSGIPREQLPLALARHATSKITSLEDLQRVTSLGFRGEALPSIASVSRLSLTSAVADAQSAWRVQVEGSADPSAAEPAAHPIGTTVDVAQLFFNVPARRKFLRTEKTEFSHLEEVARRIALSRFDVGMQLTHNGREVLKLAQGDTAAARDQRVGSVFGQGFLEQSLHMQQEHSGLRLSGWLSLPGFARSQADLQYFYVNGRMVKDRLITHAVRQAYADVLYHGRHPAFLLFLEIDPELVDVNAHPAKHEVRFREARLVHDFLFRSLHRVVAQTRAGSVAATAPLEHADSSAPGLYTGWTASPAQPGLNRGFSPSPAQPGLSLSVQESMATYGKLIAESGSSGLPGSASKDGPNGEAALMPPLGYALAQLHGVYVLAENTEGLVLVDMHAAHERITYERLKTAYWNQGLAIQALLLPQVLEVSPMEADLAESEAAFFTQMGIELDRSGPQQITVRGLPALLAQGDAAVLVRDILADLREHEHSQRLEENINRLLSSMACHGSVRANRSLTVAEMNALLRDMETTERSAQCNHGRPTWIQLSLPALDRLFMRGQ</sequence>
<dbReference type="InterPro" id="IPR020568">
    <property type="entry name" value="Ribosomal_Su5_D2-typ_SF"/>
</dbReference>
<dbReference type="FunFam" id="3.30.565.10:FF:000003">
    <property type="entry name" value="DNA mismatch repair endonuclease MutL"/>
    <property type="match status" value="1"/>
</dbReference>
<dbReference type="SMART" id="SM01340">
    <property type="entry name" value="DNA_mis_repair"/>
    <property type="match status" value="1"/>
</dbReference>
<dbReference type="InterPro" id="IPR036890">
    <property type="entry name" value="HATPase_C_sf"/>
</dbReference>
<comment type="similarity">
    <text evidence="1 5">Belongs to the DNA mismatch repair MutL/HexB family.</text>
</comment>
<dbReference type="SUPFAM" id="SSF54211">
    <property type="entry name" value="Ribosomal protein S5 domain 2-like"/>
    <property type="match status" value="1"/>
</dbReference>
<accession>A0A1R3W6A7</accession>
<dbReference type="InterPro" id="IPR042121">
    <property type="entry name" value="MutL_C_regsub"/>
</dbReference>
<dbReference type="PANTHER" id="PTHR10073:SF12">
    <property type="entry name" value="DNA MISMATCH REPAIR PROTEIN MLH1"/>
    <property type="match status" value="1"/>
</dbReference>
<evidence type="ECO:0000256" key="4">
    <source>
        <dbReference type="ARBA" id="ARBA00023204"/>
    </source>
</evidence>
<dbReference type="InterPro" id="IPR037198">
    <property type="entry name" value="MutL_C_sf"/>
</dbReference>
<dbReference type="CDD" id="cd16926">
    <property type="entry name" value="HATPase_MutL-MLH-PMS-like"/>
    <property type="match status" value="1"/>
</dbReference>
<dbReference type="InterPro" id="IPR014790">
    <property type="entry name" value="MutL_C"/>
</dbReference>
<dbReference type="SMART" id="SM00853">
    <property type="entry name" value="MutL_C"/>
    <property type="match status" value="1"/>
</dbReference>
<dbReference type="SUPFAM" id="SSF55874">
    <property type="entry name" value="ATPase domain of HSP90 chaperone/DNA topoisomerase II/histidine kinase"/>
    <property type="match status" value="1"/>
</dbReference>
<dbReference type="InterPro" id="IPR002099">
    <property type="entry name" value="MutL/Mlh/PMS"/>
</dbReference>
<dbReference type="Pfam" id="PF01119">
    <property type="entry name" value="DNA_mis_repair"/>
    <property type="match status" value="1"/>
</dbReference>
<comment type="function">
    <text evidence="5">This protein is involved in the repair of mismatches in DNA. It is required for dam-dependent methyl-directed DNA mismatch repair. May act as a 'molecular matchmaker', a protein that promotes the formation of a stable complex between two or more DNA-binding proteins in an ATP-dependent manner without itself being part of a final effector complex.</text>
</comment>
<organism evidence="8 9">
    <name type="scientific">Ectothiorhodosinus mongolicus</name>
    <dbReference type="NCBI Taxonomy" id="233100"/>
    <lineage>
        <taxon>Bacteria</taxon>
        <taxon>Pseudomonadati</taxon>
        <taxon>Pseudomonadota</taxon>
        <taxon>Gammaproteobacteria</taxon>
        <taxon>Chromatiales</taxon>
        <taxon>Ectothiorhodospiraceae</taxon>
        <taxon>Ectothiorhodosinus</taxon>
    </lineage>
</organism>
<evidence type="ECO:0000313" key="8">
    <source>
        <dbReference type="EMBL" id="SIT72298.1"/>
    </source>
</evidence>
<evidence type="ECO:0000256" key="1">
    <source>
        <dbReference type="ARBA" id="ARBA00006082"/>
    </source>
</evidence>
<dbReference type="Proteomes" id="UP000223759">
    <property type="component" value="Unassembled WGS sequence"/>
</dbReference>